<evidence type="ECO:0000313" key="1">
    <source>
        <dbReference type="EMBL" id="KAF2898607.1"/>
    </source>
</evidence>
<evidence type="ECO:0000313" key="2">
    <source>
        <dbReference type="Proteomes" id="UP000801492"/>
    </source>
</evidence>
<organism evidence="1 2">
    <name type="scientific">Ignelater luminosus</name>
    <name type="common">Cucubano</name>
    <name type="synonym">Pyrophorus luminosus</name>
    <dbReference type="NCBI Taxonomy" id="2038154"/>
    <lineage>
        <taxon>Eukaryota</taxon>
        <taxon>Metazoa</taxon>
        <taxon>Ecdysozoa</taxon>
        <taxon>Arthropoda</taxon>
        <taxon>Hexapoda</taxon>
        <taxon>Insecta</taxon>
        <taxon>Pterygota</taxon>
        <taxon>Neoptera</taxon>
        <taxon>Endopterygota</taxon>
        <taxon>Coleoptera</taxon>
        <taxon>Polyphaga</taxon>
        <taxon>Elateriformia</taxon>
        <taxon>Elateroidea</taxon>
        <taxon>Elateridae</taxon>
        <taxon>Agrypninae</taxon>
        <taxon>Pyrophorini</taxon>
        <taxon>Ignelater</taxon>
    </lineage>
</organism>
<proteinExistence type="predicted"/>
<keyword evidence="2" id="KW-1185">Reference proteome</keyword>
<dbReference type="OrthoDB" id="6755290at2759"/>
<dbReference type="AlphaFoldDB" id="A0A8K0D7U6"/>
<dbReference type="EMBL" id="VTPC01003383">
    <property type="protein sequence ID" value="KAF2898607.1"/>
    <property type="molecule type" value="Genomic_DNA"/>
</dbReference>
<name>A0A8K0D7U6_IGNLU</name>
<sequence length="243" mass="28324">MQLQQRSADNQNIENIQSQYDQHLEDAEVRYVAKRDDKNLRGKTKKYNDGHKLLLSPEHLSFFKAGRPYSRADRTDCKKTADNDDCYSMELTTRVLSMKVDDFKNFTGLYLDSSVPFTNRKQNVDKEPFHISAAVWLEVRRDDPADNDDCYSMELTTRVLSMKVDDFKNFTGLYLDSSVPFTNRKQNVDKEPFYISAAVWLEVRRDDPGILFYKNNFTQESIKSVNLNKSLRKIVSCLLSEKL</sequence>
<reference evidence="1" key="1">
    <citation type="submission" date="2019-08" db="EMBL/GenBank/DDBJ databases">
        <title>The genome of the North American firefly Photinus pyralis.</title>
        <authorList>
            <consortium name="Photinus pyralis genome working group"/>
            <person name="Fallon T.R."/>
            <person name="Sander Lower S.E."/>
            <person name="Weng J.-K."/>
        </authorList>
    </citation>
    <scope>NUCLEOTIDE SEQUENCE</scope>
    <source>
        <strain evidence="1">TRF0915ILg1</strain>
        <tissue evidence="1">Whole body</tissue>
    </source>
</reference>
<accession>A0A8K0D7U6</accession>
<protein>
    <submittedName>
        <fullName evidence="1">Uncharacterized protein</fullName>
    </submittedName>
</protein>
<comment type="caution">
    <text evidence="1">The sequence shown here is derived from an EMBL/GenBank/DDBJ whole genome shotgun (WGS) entry which is preliminary data.</text>
</comment>
<gene>
    <name evidence="1" type="ORF">ILUMI_07568</name>
</gene>
<dbReference type="Proteomes" id="UP000801492">
    <property type="component" value="Unassembled WGS sequence"/>
</dbReference>